<feature type="transmembrane region" description="Helical" evidence="5">
    <location>
        <begin position="145"/>
        <end position="168"/>
    </location>
</feature>
<feature type="transmembrane region" description="Helical" evidence="5">
    <location>
        <begin position="201"/>
        <end position="222"/>
    </location>
</feature>
<dbReference type="EMBL" id="QXQA01000003">
    <property type="protein sequence ID" value="RIX53932.1"/>
    <property type="molecule type" value="Genomic_DNA"/>
</dbReference>
<accession>A0A3A1V3G8</accession>
<evidence type="ECO:0000256" key="4">
    <source>
        <dbReference type="ARBA" id="ARBA00023136"/>
    </source>
</evidence>
<gene>
    <name evidence="6" type="ORF">D3P08_06655</name>
</gene>
<dbReference type="GO" id="GO:0016020">
    <property type="term" value="C:membrane"/>
    <property type="evidence" value="ECO:0007669"/>
    <property type="project" value="UniProtKB-SubCell"/>
</dbReference>
<evidence type="ECO:0000256" key="2">
    <source>
        <dbReference type="ARBA" id="ARBA00022692"/>
    </source>
</evidence>
<dbReference type="PANTHER" id="PTHR30249">
    <property type="entry name" value="PUTATIVE SEROTONIN TRANSPORTER"/>
    <property type="match status" value="1"/>
</dbReference>
<keyword evidence="2 5" id="KW-0812">Transmembrane</keyword>
<comment type="subcellular location">
    <subcellularLocation>
        <location evidence="1">Membrane</location>
        <topology evidence="1">Multi-pass membrane protein</topology>
    </subcellularLocation>
</comment>
<dbReference type="RefSeq" id="WP_119598678.1">
    <property type="nucleotide sequence ID" value="NZ_QXQA01000003.1"/>
</dbReference>
<keyword evidence="7" id="KW-1185">Reference proteome</keyword>
<feature type="transmembrane region" description="Helical" evidence="5">
    <location>
        <begin position="34"/>
        <end position="54"/>
    </location>
</feature>
<name>A0A3A1V3G8_9BACL</name>
<evidence type="ECO:0000313" key="7">
    <source>
        <dbReference type="Proteomes" id="UP000266482"/>
    </source>
</evidence>
<keyword evidence="4 5" id="KW-0472">Membrane</keyword>
<dbReference type="AlphaFoldDB" id="A0A3A1V3G8"/>
<dbReference type="PANTHER" id="PTHR30249:SF3">
    <property type="entry name" value="MUREIN HYDROLASE EXPORT REGULATOR"/>
    <property type="match status" value="1"/>
</dbReference>
<evidence type="ECO:0000313" key="6">
    <source>
        <dbReference type="EMBL" id="RIX53932.1"/>
    </source>
</evidence>
<dbReference type="InterPro" id="IPR007300">
    <property type="entry name" value="CidB/LrgB"/>
</dbReference>
<feature type="transmembrane region" description="Helical" evidence="5">
    <location>
        <begin position="87"/>
        <end position="109"/>
    </location>
</feature>
<comment type="caution">
    <text evidence="6">The sequence shown here is derived from an EMBL/GenBank/DDBJ whole genome shotgun (WGS) entry which is preliminary data.</text>
</comment>
<reference evidence="6 7" key="1">
    <citation type="submission" date="2018-09" db="EMBL/GenBank/DDBJ databases">
        <title>Paenibacillus aracenensis nov. sp. isolated from a cave in southern Spain.</title>
        <authorList>
            <person name="Jurado V."/>
            <person name="Gutierrez-Patricio S."/>
            <person name="Gonzalez-Pimentel J.L."/>
            <person name="Miller A.Z."/>
            <person name="Laiz L."/>
            <person name="Saiz-Jimenez C."/>
        </authorList>
    </citation>
    <scope>NUCLEOTIDE SEQUENCE [LARGE SCALE GENOMIC DNA]</scope>
    <source>
        <strain evidence="6 7">DSM 22867</strain>
    </source>
</reference>
<dbReference type="OrthoDB" id="9811701at2"/>
<protein>
    <submittedName>
        <fullName evidence="6">LrgB family protein</fullName>
    </submittedName>
</protein>
<evidence type="ECO:0000256" key="5">
    <source>
        <dbReference type="SAM" id="Phobius"/>
    </source>
</evidence>
<keyword evidence="3 5" id="KW-1133">Transmembrane helix</keyword>
<dbReference type="Proteomes" id="UP000266482">
    <property type="component" value="Unassembled WGS sequence"/>
</dbReference>
<sequence>MIVAIAGFIMTVVFYALAKRLYRLKKHMLLTPLLVTPIALAALLIVSGISFDAYNEGAHWLSDMLQPATIAFAIPLSRHFDLIKKHAVQILVSVLTGSVIAVVSSLALAKALQLNEQLLNSLLPHSATTPIAIGVSESIGGIPTLTAVAVVATGLFGSIIGPSVIRLLKIRNDIAKGVLLGTSAHGAGTSKAFEFSGVSGTVSSISMILAAITTFLITPWILETFHF</sequence>
<evidence type="ECO:0000256" key="3">
    <source>
        <dbReference type="ARBA" id="ARBA00022989"/>
    </source>
</evidence>
<organism evidence="6 7">
    <name type="scientific">Paenibacillus nanensis</name>
    <dbReference type="NCBI Taxonomy" id="393251"/>
    <lineage>
        <taxon>Bacteria</taxon>
        <taxon>Bacillati</taxon>
        <taxon>Bacillota</taxon>
        <taxon>Bacilli</taxon>
        <taxon>Bacillales</taxon>
        <taxon>Paenibacillaceae</taxon>
        <taxon>Paenibacillus</taxon>
    </lineage>
</organism>
<proteinExistence type="predicted"/>
<dbReference type="Pfam" id="PF04172">
    <property type="entry name" value="LrgB"/>
    <property type="match status" value="1"/>
</dbReference>
<evidence type="ECO:0000256" key="1">
    <source>
        <dbReference type="ARBA" id="ARBA00004141"/>
    </source>
</evidence>